<proteinExistence type="predicted"/>
<dbReference type="OrthoDB" id="645138at2"/>
<dbReference type="RefSeq" id="WP_103052329.1">
    <property type="nucleotide sequence ID" value="NZ_POWF01000006.1"/>
</dbReference>
<keyword evidence="2" id="KW-1185">Reference proteome</keyword>
<dbReference type="AlphaFoldDB" id="A0A2K1DXN6"/>
<protein>
    <submittedName>
        <fullName evidence="1">Uncharacterized protein</fullName>
    </submittedName>
</protein>
<evidence type="ECO:0000313" key="2">
    <source>
        <dbReference type="Proteomes" id="UP000236641"/>
    </source>
</evidence>
<name>A0A2K1DXN6_9FLAO</name>
<sequence>MAKQAGILPLIGTLGGVNFYYRKGVPTARKAGGGFNRDAIKHSPNMKRVREQNTEFANCSHVNKHFKLALKPLLFDYKDGTLHYRLMQLFIKIRDCDTVSDHGKRRVHLGMETDLGKRLLLDFNFTPKRADLFPCQYAFDWDSLSLNTRSFNVQHIKFPEQADFMQVCLGVVRFDFESMTYSSLETNTLKITRDFADSSFKLECLGMPKGIGTILVVARTSFYQTVGDQDYILAGGDGMGIAVVGIGES</sequence>
<comment type="caution">
    <text evidence="1">The sequence shown here is derived from an EMBL/GenBank/DDBJ whole genome shotgun (WGS) entry which is preliminary data.</text>
</comment>
<dbReference type="EMBL" id="POWF01000006">
    <property type="protein sequence ID" value="PNQ72802.1"/>
    <property type="molecule type" value="Genomic_DNA"/>
</dbReference>
<reference evidence="1 2" key="1">
    <citation type="submission" date="2018-01" db="EMBL/GenBank/DDBJ databases">
        <title>The draft genome of Hanstruepera neustonica JCM19743.</title>
        <authorList>
            <person name="He R.-H."/>
            <person name="Du Z.-J."/>
        </authorList>
    </citation>
    <scope>NUCLEOTIDE SEQUENCE [LARGE SCALE GENOMIC DNA]</scope>
    <source>
        <strain evidence="1 2">JCM19743</strain>
    </source>
</reference>
<gene>
    <name evidence="1" type="ORF">C1T31_09840</name>
</gene>
<organism evidence="1 2">
    <name type="scientific">Hanstruepera neustonica</name>
    <dbReference type="NCBI Taxonomy" id="1445657"/>
    <lineage>
        <taxon>Bacteria</taxon>
        <taxon>Pseudomonadati</taxon>
        <taxon>Bacteroidota</taxon>
        <taxon>Flavobacteriia</taxon>
        <taxon>Flavobacteriales</taxon>
        <taxon>Flavobacteriaceae</taxon>
        <taxon>Hanstruepera</taxon>
    </lineage>
</organism>
<accession>A0A2K1DXN6</accession>
<evidence type="ECO:0000313" key="1">
    <source>
        <dbReference type="EMBL" id="PNQ72802.1"/>
    </source>
</evidence>
<dbReference type="Proteomes" id="UP000236641">
    <property type="component" value="Unassembled WGS sequence"/>
</dbReference>